<evidence type="ECO:0000313" key="1">
    <source>
        <dbReference type="EMBL" id="CAE0121559.1"/>
    </source>
</evidence>
<dbReference type="AlphaFoldDB" id="A0A7S3B2R1"/>
<protein>
    <recommendedName>
        <fullName evidence="2">Imidazoleglycerol-phosphate dehydratase</fullName>
    </recommendedName>
</protein>
<dbReference type="Gene3D" id="3.30.230.40">
    <property type="entry name" value="Imidazole glycerol phosphate dehydratase, domain 1"/>
    <property type="match status" value="1"/>
</dbReference>
<sequence>MGCAEGAHAAARCRAVLDLSNRAHFESDLSLDEEYVGGVDGEVVALAFGADGADVGGSESSSSPCDAICGGVLSSEMLHHVFLSLTMELRATVHLEVLEDSGAPGHTLDIALAASSAFGAALASASKLDPRRHGVVASSKGTLSQ</sequence>
<gene>
    <name evidence="1" type="ORF">HERI1096_LOCUS22260</name>
</gene>
<dbReference type="PANTHER" id="PTHR23133:SF2">
    <property type="entry name" value="IMIDAZOLEGLYCEROL-PHOSPHATE DEHYDRATASE"/>
    <property type="match status" value="1"/>
</dbReference>
<dbReference type="EMBL" id="HBHX01040133">
    <property type="protein sequence ID" value="CAE0121559.1"/>
    <property type="molecule type" value="Transcribed_RNA"/>
</dbReference>
<name>A0A7S3B2R1_9EUKA</name>
<accession>A0A7S3B2R1</accession>
<dbReference type="InterPro" id="IPR000807">
    <property type="entry name" value="ImidazoleglycerolP_deHydtase"/>
</dbReference>
<evidence type="ECO:0008006" key="2">
    <source>
        <dbReference type="Google" id="ProtNLM"/>
    </source>
</evidence>
<organism evidence="1">
    <name type="scientific">Haptolina ericina</name>
    <dbReference type="NCBI Taxonomy" id="156174"/>
    <lineage>
        <taxon>Eukaryota</taxon>
        <taxon>Haptista</taxon>
        <taxon>Haptophyta</taxon>
        <taxon>Prymnesiophyceae</taxon>
        <taxon>Prymnesiales</taxon>
        <taxon>Prymnesiaceae</taxon>
        <taxon>Haptolina</taxon>
    </lineage>
</organism>
<dbReference type="InterPro" id="IPR038494">
    <property type="entry name" value="IGPD_sf"/>
</dbReference>
<proteinExistence type="predicted"/>
<reference evidence="1" key="1">
    <citation type="submission" date="2021-01" db="EMBL/GenBank/DDBJ databases">
        <authorList>
            <person name="Corre E."/>
            <person name="Pelletier E."/>
            <person name="Niang G."/>
            <person name="Scheremetjew M."/>
            <person name="Finn R."/>
            <person name="Kale V."/>
            <person name="Holt S."/>
            <person name="Cochrane G."/>
            <person name="Meng A."/>
            <person name="Brown T."/>
            <person name="Cohen L."/>
        </authorList>
    </citation>
    <scope>NUCLEOTIDE SEQUENCE</scope>
    <source>
        <strain evidence="1">CCMP281</strain>
    </source>
</reference>
<dbReference type="GO" id="GO:0004424">
    <property type="term" value="F:imidazoleglycerol-phosphate dehydratase activity"/>
    <property type="evidence" value="ECO:0007669"/>
    <property type="project" value="InterPro"/>
</dbReference>
<dbReference type="PANTHER" id="PTHR23133">
    <property type="entry name" value="IMIDAZOLEGLYCEROL-PHOSPHATE DEHYDRATASE HIS7"/>
    <property type="match status" value="1"/>
</dbReference>
<dbReference type="GO" id="GO:0000105">
    <property type="term" value="P:L-histidine biosynthetic process"/>
    <property type="evidence" value="ECO:0007669"/>
    <property type="project" value="InterPro"/>
</dbReference>